<comment type="similarity">
    <text evidence="8 9">Belongs to the TRAP transporter small permease family.</text>
</comment>
<evidence type="ECO:0000256" key="2">
    <source>
        <dbReference type="ARBA" id="ARBA00022448"/>
    </source>
</evidence>
<dbReference type="GO" id="GO:0005886">
    <property type="term" value="C:plasma membrane"/>
    <property type="evidence" value="ECO:0007669"/>
    <property type="project" value="UniProtKB-SubCell"/>
</dbReference>
<comment type="subunit">
    <text evidence="9">The complex comprises the extracytoplasmic solute receptor protein and the two transmembrane proteins.</text>
</comment>
<comment type="subcellular location">
    <subcellularLocation>
        <location evidence="1 9">Cell inner membrane</location>
        <topology evidence="1 9">Multi-pass membrane protein</topology>
    </subcellularLocation>
</comment>
<feature type="transmembrane region" description="Helical" evidence="9">
    <location>
        <begin position="130"/>
        <end position="151"/>
    </location>
</feature>
<evidence type="ECO:0000256" key="7">
    <source>
        <dbReference type="ARBA" id="ARBA00023136"/>
    </source>
</evidence>
<name>A0A4R2GXZ4_9HYPH</name>
<keyword evidence="3" id="KW-1003">Cell membrane</keyword>
<keyword evidence="7 9" id="KW-0472">Membrane</keyword>
<sequence length="179" mass="20155">MQGLLVLSRGIDQLSRWLGYVASWLVLLSVLISAGNATVRYLFHYSSNGWLEIQWYMFGAMVLFGASWTLACNEHVRVDVIYGSVSQRARLWIDAIGLTVFLLPVTIFLTIICWRFFLTSWFSGEYSLNAGGLILWPAKLVLPAGFFLLTLQGVSELIKRAAALRGLTDIDTNYEKPLQ</sequence>
<evidence type="ECO:0000256" key="5">
    <source>
        <dbReference type="ARBA" id="ARBA00022692"/>
    </source>
</evidence>
<proteinExistence type="inferred from homology"/>
<evidence type="ECO:0000256" key="9">
    <source>
        <dbReference type="RuleBase" id="RU369079"/>
    </source>
</evidence>
<evidence type="ECO:0000256" key="3">
    <source>
        <dbReference type="ARBA" id="ARBA00022475"/>
    </source>
</evidence>
<feature type="transmembrane region" description="Helical" evidence="9">
    <location>
        <begin position="21"/>
        <end position="43"/>
    </location>
</feature>
<accession>A0A4R2GXZ4</accession>
<evidence type="ECO:0000313" key="11">
    <source>
        <dbReference type="EMBL" id="TCO16129.1"/>
    </source>
</evidence>
<dbReference type="PANTHER" id="PTHR35011:SF4">
    <property type="entry name" value="SLL1102 PROTEIN"/>
    <property type="match status" value="1"/>
</dbReference>
<dbReference type="RefSeq" id="WP_132002119.1">
    <property type="nucleotide sequence ID" value="NZ_JBHUNN010000002.1"/>
</dbReference>
<dbReference type="Pfam" id="PF04290">
    <property type="entry name" value="DctQ"/>
    <property type="match status" value="1"/>
</dbReference>
<evidence type="ECO:0000256" key="4">
    <source>
        <dbReference type="ARBA" id="ARBA00022519"/>
    </source>
</evidence>
<keyword evidence="2 9" id="KW-0813">Transport</keyword>
<dbReference type="EMBL" id="SLWL01000001">
    <property type="protein sequence ID" value="TCO16129.1"/>
    <property type="molecule type" value="Genomic_DNA"/>
</dbReference>
<dbReference type="AlphaFoldDB" id="A0A4R2GXZ4"/>
<comment type="caution">
    <text evidence="11">The sequence shown here is derived from an EMBL/GenBank/DDBJ whole genome shotgun (WGS) entry which is preliminary data.</text>
</comment>
<gene>
    <name evidence="11" type="ORF">EV666_101380</name>
</gene>
<feature type="domain" description="Tripartite ATP-independent periplasmic transporters DctQ component" evidence="10">
    <location>
        <begin position="31"/>
        <end position="161"/>
    </location>
</feature>
<keyword evidence="12" id="KW-1185">Reference proteome</keyword>
<feature type="transmembrane region" description="Helical" evidence="9">
    <location>
        <begin position="91"/>
        <end position="118"/>
    </location>
</feature>
<protein>
    <recommendedName>
        <fullName evidence="9">TRAP transporter small permease protein</fullName>
    </recommendedName>
</protein>
<dbReference type="PANTHER" id="PTHR35011">
    <property type="entry name" value="2,3-DIKETO-L-GULONATE TRAP TRANSPORTER SMALL PERMEASE PROTEIN YIAM"/>
    <property type="match status" value="1"/>
</dbReference>
<dbReference type="InterPro" id="IPR055348">
    <property type="entry name" value="DctQ"/>
</dbReference>
<evidence type="ECO:0000259" key="10">
    <source>
        <dbReference type="Pfam" id="PF04290"/>
    </source>
</evidence>
<dbReference type="InterPro" id="IPR007387">
    <property type="entry name" value="TRAP_DctQ"/>
</dbReference>
<keyword evidence="4 9" id="KW-0997">Cell inner membrane</keyword>
<dbReference type="Proteomes" id="UP000294881">
    <property type="component" value="Unassembled WGS sequence"/>
</dbReference>
<dbReference type="GO" id="GO:0022857">
    <property type="term" value="F:transmembrane transporter activity"/>
    <property type="evidence" value="ECO:0007669"/>
    <property type="project" value="UniProtKB-UniRule"/>
</dbReference>
<keyword evidence="6 9" id="KW-1133">Transmembrane helix</keyword>
<dbReference type="OrthoDB" id="9794346at2"/>
<evidence type="ECO:0000256" key="8">
    <source>
        <dbReference type="ARBA" id="ARBA00038436"/>
    </source>
</evidence>
<organism evidence="11 12">
    <name type="scientific">Camelimonas lactis</name>
    <dbReference type="NCBI Taxonomy" id="659006"/>
    <lineage>
        <taxon>Bacteria</taxon>
        <taxon>Pseudomonadati</taxon>
        <taxon>Pseudomonadota</taxon>
        <taxon>Alphaproteobacteria</taxon>
        <taxon>Hyphomicrobiales</taxon>
        <taxon>Chelatococcaceae</taxon>
        <taxon>Camelimonas</taxon>
    </lineage>
</organism>
<evidence type="ECO:0000256" key="6">
    <source>
        <dbReference type="ARBA" id="ARBA00022989"/>
    </source>
</evidence>
<evidence type="ECO:0000256" key="1">
    <source>
        <dbReference type="ARBA" id="ARBA00004429"/>
    </source>
</evidence>
<comment type="function">
    <text evidence="9">Part of the tripartite ATP-independent periplasmic (TRAP) transport system.</text>
</comment>
<keyword evidence="5 9" id="KW-0812">Transmembrane</keyword>
<feature type="transmembrane region" description="Helical" evidence="9">
    <location>
        <begin position="55"/>
        <end position="71"/>
    </location>
</feature>
<reference evidence="11 12" key="1">
    <citation type="submission" date="2019-03" db="EMBL/GenBank/DDBJ databases">
        <title>Genomic Encyclopedia of Type Strains, Phase IV (KMG-IV): sequencing the most valuable type-strain genomes for metagenomic binning, comparative biology and taxonomic classification.</title>
        <authorList>
            <person name="Goeker M."/>
        </authorList>
    </citation>
    <scope>NUCLEOTIDE SEQUENCE [LARGE SCALE GENOMIC DNA]</scope>
    <source>
        <strain evidence="11 12">DSM 22958</strain>
    </source>
</reference>
<evidence type="ECO:0000313" key="12">
    <source>
        <dbReference type="Proteomes" id="UP000294881"/>
    </source>
</evidence>